<evidence type="ECO:0000313" key="8">
    <source>
        <dbReference type="EMBL" id="CAK8054196.1"/>
    </source>
</evidence>
<sequence length="257" mass="28197">MALTPDEILNHEFTRKGARAYVAKDVDTFLDQVNNDYRALIAKYDQLSASHTHLEARIKQLEGQRDEVNQSIIIAQDAANRLRSETDMEVKKQLTHAQEAATKIISDARDKADAESNRLAKENEDLIAEQNRLRGEVDKFRATFTKLLDQQKELLANQELSAAVSLLPTSELSQSVLDGTAALQHANAAHQADSQAPVQANPAPAEKAPEAVQADQADLPESEADADLPEAESKSESQAPKLHSESDPTVVVFPDNE</sequence>
<feature type="coiled-coil region" evidence="6">
    <location>
        <begin position="105"/>
        <end position="136"/>
    </location>
</feature>
<evidence type="ECO:0000256" key="2">
    <source>
        <dbReference type="ARBA" id="ARBA00022490"/>
    </source>
</evidence>
<name>A0ABM9N4U0_9LACO</name>
<evidence type="ECO:0000256" key="1">
    <source>
        <dbReference type="ARBA" id="ARBA00004496"/>
    </source>
</evidence>
<evidence type="ECO:0000256" key="5">
    <source>
        <dbReference type="ARBA" id="ARBA00023306"/>
    </source>
</evidence>
<dbReference type="Proteomes" id="UP001314241">
    <property type="component" value="Unassembled WGS sequence"/>
</dbReference>
<comment type="subcellular location">
    <subcellularLocation>
        <location evidence="1">Cytoplasm</location>
    </subcellularLocation>
</comment>
<dbReference type="RefSeq" id="WP_349641733.1">
    <property type="nucleotide sequence ID" value="NZ_CAWVOH010000001.1"/>
</dbReference>
<evidence type="ECO:0000313" key="9">
    <source>
        <dbReference type="Proteomes" id="UP001314241"/>
    </source>
</evidence>
<gene>
    <name evidence="8" type="ORF">R54876_GBNLAHCA_00758</name>
</gene>
<feature type="region of interest" description="Disordered" evidence="7">
    <location>
        <begin position="185"/>
        <end position="257"/>
    </location>
</feature>
<keyword evidence="9" id="KW-1185">Reference proteome</keyword>
<dbReference type="EMBL" id="CAWVOH010000001">
    <property type="protein sequence ID" value="CAK8054196.1"/>
    <property type="molecule type" value="Genomic_DNA"/>
</dbReference>
<dbReference type="PANTHER" id="PTHR35794">
    <property type="entry name" value="CELL DIVISION PROTEIN DIVIVA"/>
    <property type="match status" value="1"/>
</dbReference>
<keyword evidence="5" id="KW-0131">Cell cycle</keyword>
<accession>A0ABM9N4U0</accession>
<evidence type="ECO:0000256" key="4">
    <source>
        <dbReference type="ARBA" id="ARBA00023054"/>
    </source>
</evidence>
<dbReference type="Gene3D" id="6.10.250.660">
    <property type="match status" value="1"/>
</dbReference>
<keyword evidence="3" id="KW-0132">Cell division</keyword>
<organism evidence="8 9">
    <name type="scientific">Eupransor demetentiae</name>
    <dbReference type="NCBI Taxonomy" id="3109584"/>
    <lineage>
        <taxon>Bacteria</taxon>
        <taxon>Bacillati</taxon>
        <taxon>Bacillota</taxon>
        <taxon>Bacilli</taxon>
        <taxon>Lactobacillales</taxon>
        <taxon>Lactobacillaceae</taxon>
        <taxon>Eupransor</taxon>
    </lineage>
</organism>
<evidence type="ECO:0000256" key="3">
    <source>
        <dbReference type="ARBA" id="ARBA00022618"/>
    </source>
</evidence>
<dbReference type="InterPro" id="IPR019933">
    <property type="entry name" value="DivIVA_domain"/>
</dbReference>
<keyword evidence="4 6" id="KW-0175">Coiled coil</keyword>
<protein>
    <submittedName>
        <fullName evidence="8">Interacts with FtsZ and MinD (DivIVA)</fullName>
    </submittedName>
</protein>
<feature type="compositionally biased region" description="Acidic residues" evidence="7">
    <location>
        <begin position="218"/>
        <end position="230"/>
    </location>
</feature>
<evidence type="ECO:0000256" key="6">
    <source>
        <dbReference type="SAM" id="Coils"/>
    </source>
</evidence>
<dbReference type="NCBIfam" id="TIGR03544">
    <property type="entry name" value="DivI1A_domain"/>
    <property type="match status" value="1"/>
</dbReference>
<feature type="compositionally biased region" description="Low complexity" evidence="7">
    <location>
        <begin position="199"/>
        <end position="214"/>
    </location>
</feature>
<comment type="caution">
    <text evidence="8">The sequence shown here is derived from an EMBL/GenBank/DDBJ whole genome shotgun (WGS) entry which is preliminary data.</text>
</comment>
<dbReference type="PANTHER" id="PTHR35794:SF1">
    <property type="entry name" value="CELL CYCLE PROTEIN GPSB"/>
    <property type="match status" value="1"/>
</dbReference>
<proteinExistence type="predicted"/>
<feature type="coiled-coil region" evidence="6">
    <location>
        <begin position="30"/>
        <end position="78"/>
    </location>
</feature>
<dbReference type="InterPro" id="IPR007793">
    <property type="entry name" value="DivIVA_fam"/>
</dbReference>
<dbReference type="Pfam" id="PF05103">
    <property type="entry name" value="DivIVA"/>
    <property type="match status" value="1"/>
</dbReference>
<evidence type="ECO:0000256" key="7">
    <source>
        <dbReference type="SAM" id="MobiDB-lite"/>
    </source>
</evidence>
<keyword evidence="2" id="KW-0963">Cytoplasm</keyword>
<reference evidence="8 9" key="1">
    <citation type="submission" date="2024-01" db="EMBL/GenBank/DDBJ databases">
        <authorList>
            <person name="Botero Cardona J."/>
        </authorList>
    </citation>
    <scope>NUCLEOTIDE SEQUENCE [LARGE SCALE GENOMIC DNA]</scope>
    <source>
        <strain evidence="8 9">LMG 33000</strain>
    </source>
</reference>